<reference evidence="1" key="2">
    <citation type="submission" date="2023-01" db="EMBL/GenBank/DDBJ databases">
        <authorList>
            <person name="Sun Q."/>
            <person name="Evtushenko L."/>
        </authorList>
    </citation>
    <scope>NUCLEOTIDE SEQUENCE</scope>
    <source>
        <strain evidence="1">VKM Ac-1321</strain>
    </source>
</reference>
<accession>A0A9W6KWH0</accession>
<name>A0A9W6KWH0_9ACTN</name>
<dbReference type="AlphaFoldDB" id="A0A9W6KWH0"/>
<dbReference type="RefSeq" id="WP_261964481.1">
    <property type="nucleotide sequence ID" value="NZ_BAAAXA010000001.1"/>
</dbReference>
<evidence type="ECO:0000313" key="2">
    <source>
        <dbReference type="Proteomes" id="UP001143480"/>
    </source>
</evidence>
<protein>
    <submittedName>
        <fullName evidence="1">Uncharacterized protein</fullName>
    </submittedName>
</protein>
<keyword evidence="2" id="KW-1185">Reference proteome</keyword>
<comment type="caution">
    <text evidence="1">The sequence shown here is derived from an EMBL/GenBank/DDBJ whole genome shotgun (WGS) entry which is preliminary data.</text>
</comment>
<evidence type="ECO:0000313" key="1">
    <source>
        <dbReference type="EMBL" id="GLL08460.1"/>
    </source>
</evidence>
<reference evidence="1" key="1">
    <citation type="journal article" date="2014" name="Int. J. Syst. Evol. Microbiol.">
        <title>Complete genome sequence of Corynebacterium casei LMG S-19264T (=DSM 44701T), isolated from a smear-ripened cheese.</title>
        <authorList>
            <consortium name="US DOE Joint Genome Institute (JGI-PGF)"/>
            <person name="Walter F."/>
            <person name="Albersmeier A."/>
            <person name="Kalinowski J."/>
            <person name="Ruckert C."/>
        </authorList>
    </citation>
    <scope>NUCLEOTIDE SEQUENCE</scope>
    <source>
        <strain evidence="1">VKM Ac-1321</strain>
    </source>
</reference>
<dbReference type="EMBL" id="BSFP01000148">
    <property type="protein sequence ID" value="GLL08460.1"/>
    <property type="molecule type" value="Genomic_DNA"/>
</dbReference>
<dbReference type="Proteomes" id="UP001143480">
    <property type="component" value="Unassembled WGS sequence"/>
</dbReference>
<organism evidence="1 2">
    <name type="scientific">Dactylosporangium matsuzakiense</name>
    <dbReference type="NCBI Taxonomy" id="53360"/>
    <lineage>
        <taxon>Bacteria</taxon>
        <taxon>Bacillati</taxon>
        <taxon>Actinomycetota</taxon>
        <taxon>Actinomycetes</taxon>
        <taxon>Micromonosporales</taxon>
        <taxon>Micromonosporaceae</taxon>
        <taxon>Dactylosporangium</taxon>
    </lineage>
</organism>
<proteinExistence type="predicted"/>
<sequence length="58" mass="6488">MERFWDALLHFGGDHHGSQVLAVGLAERGQWDPVELGDLRGYLVMGGPITAERDELLR</sequence>
<gene>
    <name evidence="1" type="ORF">GCM10017581_102230</name>
</gene>